<feature type="compositionally biased region" description="Basic and acidic residues" evidence="1">
    <location>
        <begin position="72"/>
        <end position="86"/>
    </location>
</feature>
<accession>A0A8S5RSP7</accession>
<proteinExistence type="predicted"/>
<protein>
    <submittedName>
        <fullName evidence="2">Cytochrome C</fullName>
    </submittedName>
</protein>
<evidence type="ECO:0000256" key="1">
    <source>
        <dbReference type="SAM" id="MobiDB-lite"/>
    </source>
</evidence>
<evidence type="ECO:0000313" key="2">
    <source>
        <dbReference type="EMBL" id="DAE92378.1"/>
    </source>
</evidence>
<feature type="region of interest" description="Disordered" evidence="1">
    <location>
        <begin position="53"/>
        <end position="86"/>
    </location>
</feature>
<reference evidence="2" key="1">
    <citation type="journal article" date="2021" name="Proc. Natl. Acad. Sci. U.S.A.">
        <title>A Catalog of Tens of Thousands of Viruses from Human Metagenomes Reveals Hidden Associations with Chronic Diseases.</title>
        <authorList>
            <person name="Tisza M.J."/>
            <person name="Buck C.B."/>
        </authorList>
    </citation>
    <scope>NUCLEOTIDE SEQUENCE</scope>
    <source>
        <strain evidence="2">CtZF426</strain>
    </source>
</reference>
<dbReference type="EMBL" id="BK057799">
    <property type="protein sequence ID" value="DAE92378.1"/>
    <property type="molecule type" value="Genomic_DNA"/>
</dbReference>
<sequence length="86" mass="9669">MAHPARGGGEAVTPYCHTCHRDYHSRGIARHRRAHLDRGQECVITLADGTWLYRPDTADDEDDSAEPGSRPRTIETIEQSEKESQP</sequence>
<name>A0A8S5RSP7_9CAUD</name>
<organism evidence="2">
    <name type="scientific">Siphoviridae sp. ctZF426</name>
    <dbReference type="NCBI Taxonomy" id="2827580"/>
    <lineage>
        <taxon>Viruses</taxon>
        <taxon>Duplodnaviria</taxon>
        <taxon>Heunggongvirae</taxon>
        <taxon>Uroviricota</taxon>
        <taxon>Caudoviricetes</taxon>
    </lineage>
</organism>